<sequence>ETYFVLPIPKFKDKIDIVSIMDLEILDLPEETPIPVGVLCLFCNSNENCMTLLEAESTLELTEVCKALQCTGMETVLLSCFFCPLCINDLKILLELVNTLEIVKSQIQSLQTNYKNKLEHSFSLDLANGVGSAEKQNRHEILEAMRTNLLETDDGSDSSDSSSDEGENSSEGSEDSASQNNGSCSEEDTGENQCGKESTVEGESPFKRQKMDGSVDISEELKSRYKLRDLSVRLKRCKSEYSDELIEKGKPAGSLFPCLIVGCKKKYLKKEARDNHITRYHLGILNYKCSACPEAFKGPKGLKQHMKIHHTSRFVCRECGKECRSSTSLNRHRTKHESQLRTNGTNKGIICEHKDCALMFKDKISYYVHVRRDHLEMDKPHECRICRLKFGTASELDEHSNTHNDGTPHVCSLCERDFPTNSMLEKHVKHYHEEEKIQCVFCYRFFTDKTEFKEHLLNHINERQHVCEFCGLACLRESTLRDHILASHPEANLQFPTCRICNKTFKAEKFLQDHIRLHTGEFRFLCDKCSYGSMQRSHLVKHMETHSTEWNYECDVCLKKFNTKDNLRSHRRSVHDPSKPCPCPICFRRFINEDQLQRHSDQFHGTKKKEPIPCTLCKKTFVYESSLNKHMNSAHAVNNDTVSGSTTEIIIIENPEIPIPLCEDEPIL</sequence>
<dbReference type="PROSITE" id="PS50157">
    <property type="entry name" value="ZINC_FINGER_C2H2_2"/>
    <property type="match status" value="10"/>
</dbReference>
<feature type="domain" description="C2H2-type" evidence="9">
    <location>
        <begin position="496"/>
        <end position="523"/>
    </location>
</feature>
<evidence type="ECO:0000256" key="6">
    <source>
        <dbReference type="ARBA" id="ARBA00023242"/>
    </source>
</evidence>
<dbReference type="Pfam" id="PF13912">
    <property type="entry name" value="zf-C2H2_6"/>
    <property type="match status" value="1"/>
</dbReference>
<evidence type="ECO:0000313" key="10">
    <source>
        <dbReference type="EMBL" id="CAG7721892.1"/>
    </source>
</evidence>
<name>A0A8J2NX34_9HEXA</name>
<feature type="compositionally biased region" description="Acidic residues" evidence="8">
    <location>
        <begin position="151"/>
        <end position="174"/>
    </location>
</feature>
<dbReference type="OrthoDB" id="3437960at2759"/>
<reference evidence="10" key="1">
    <citation type="submission" date="2021-06" db="EMBL/GenBank/DDBJ databases">
        <authorList>
            <person name="Hodson N. C."/>
            <person name="Mongue J. A."/>
            <person name="Jaron S. K."/>
        </authorList>
    </citation>
    <scope>NUCLEOTIDE SEQUENCE</scope>
</reference>
<dbReference type="EMBL" id="CAJVCH010084135">
    <property type="protein sequence ID" value="CAG7721892.1"/>
    <property type="molecule type" value="Genomic_DNA"/>
</dbReference>
<dbReference type="AlphaFoldDB" id="A0A8J2NX34"/>
<dbReference type="PANTHER" id="PTHR24406">
    <property type="entry name" value="TRANSCRIPTIONAL REPRESSOR CTCFL-RELATED"/>
    <property type="match status" value="1"/>
</dbReference>
<keyword evidence="4 7" id="KW-0863">Zinc-finger</keyword>
<dbReference type="SMART" id="SM00355">
    <property type="entry name" value="ZnF_C2H2"/>
    <property type="match status" value="13"/>
</dbReference>
<evidence type="ECO:0000256" key="4">
    <source>
        <dbReference type="ARBA" id="ARBA00022771"/>
    </source>
</evidence>
<feature type="domain" description="C2H2-type" evidence="9">
    <location>
        <begin position="524"/>
        <end position="551"/>
    </location>
</feature>
<feature type="domain" description="C2H2-type" evidence="9">
    <location>
        <begin position="552"/>
        <end position="580"/>
    </location>
</feature>
<evidence type="ECO:0000256" key="5">
    <source>
        <dbReference type="ARBA" id="ARBA00022833"/>
    </source>
</evidence>
<evidence type="ECO:0000256" key="1">
    <source>
        <dbReference type="ARBA" id="ARBA00004123"/>
    </source>
</evidence>
<comment type="subcellular location">
    <subcellularLocation>
        <location evidence="1">Nucleus</location>
    </subcellularLocation>
</comment>
<evidence type="ECO:0000256" key="7">
    <source>
        <dbReference type="PROSITE-ProRule" id="PRU00042"/>
    </source>
</evidence>
<keyword evidence="11" id="KW-1185">Reference proteome</keyword>
<feature type="domain" description="C2H2-type" evidence="9">
    <location>
        <begin position="381"/>
        <end position="408"/>
    </location>
</feature>
<evidence type="ECO:0000256" key="3">
    <source>
        <dbReference type="ARBA" id="ARBA00022737"/>
    </source>
</evidence>
<evidence type="ECO:0000256" key="2">
    <source>
        <dbReference type="ARBA" id="ARBA00022723"/>
    </source>
</evidence>
<feature type="non-terminal residue" evidence="10">
    <location>
        <position position="668"/>
    </location>
</feature>
<dbReference type="GO" id="GO:0005634">
    <property type="term" value="C:nucleus"/>
    <property type="evidence" value="ECO:0007669"/>
    <property type="project" value="UniProtKB-SubCell"/>
</dbReference>
<dbReference type="Pfam" id="PF13894">
    <property type="entry name" value="zf-C2H2_4"/>
    <property type="match status" value="1"/>
</dbReference>
<feature type="domain" description="C2H2-type" evidence="9">
    <location>
        <begin position="287"/>
        <end position="314"/>
    </location>
</feature>
<keyword evidence="6" id="KW-0539">Nucleus</keyword>
<dbReference type="Pfam" id="PF00096">
    <property type="entry name" value="zf-C2H2"/>
    <property type="match status" value="2"/>
</dbReference>
<dbReference type="GO" id="GO:0008270">
    <property type="term" value="F:zinc ion binding"/>
    <property type="evidence" value="ECO:0007669"/>
    <property type="project" value="UniProtKB-KW"/>
</dbReference>
<organism evidence="10 11">
    <name type="scientific">Allacma fusca</name>
    <dbReference type="NCBI Taxonomy" id="39272"/>
    <lineage>
        <taxon>Eukaryota</taxon>
        <taxon>Metazoa</taxon>
        <taxon>Ecdysozoa</taxon>
        <taxon>Arthropoda</taxon>
        <taxon>Hexapoda</taxon>
        <taxon>Collembola</taxon>
        <taxon>Symphypleona</taxon>
        <taxon>Sminthuridae</taxon>
        <taxon>Allacma</taxon>
    </lineage>
</organism>
<protein>
    <recommendedName>
        <fullName evidence="9">C2H2-type domain-containing protein</fullName>
    </recommendedName>
</protein>
<feature type="domain" description="C2H2-type" evidence="9">
    <location>
        <begin position="409"/>
        <end position="437"/>
    </location>
</feature>
<accession>A0A8J2NX34</accession>
<evidence type="ECO:0000256" key="8">
    <source>
        <dbReference type="SAM" id="MobiDB-lite"/>
    </source>
</evidence>
<proteinExistence type="predicted"/>
<keyword evidence="3" id="KW-0677">Repeat</keyword>
<feature type="domain" description="C2H2-type" evidence="9">
    <location>
        <begin position="314"/>
        <end position="341"/>
    </location>
</feature>
<keyword evidence="5" id="KW-0862">Zinc</keyword>
<comment type="caution">
    <text evidence="10">The sequence shown here is derived from an EMBL/GenBank/DDBJ whole genome shotgun (WGS) entry which is preliminary data.</text>
</comment>
<dbReference type="PROSITE" id="PS00028">
    <property type="entry name" value="ZINC_FINGER_C2H2_1"/>
    <property type="match status" value="11"/>
</dbReference>
<dbReference type="InterPro" id="IPR013087">
    <property type="entry name" value="Znf_C2H2_type"/>
</dbReference>
<dbReference type="InterPro" id="IPR050888">
    <property type="entry name" value="ZnF_C2H2-type_TF"/>
</dbReference>
<feature type="domain" description="C2H2-type" evidence="9">
    <location>
        <begin position="581"/>
        <end position="609"/>
    </location>
</feature>
<keyword evidence="2" id="KW-0479">Metal-binding</keyword>
<feature type="region of interest" description="Disordered" evidence="8">
    <location>
        <begin position="148"/>
        <end position="212"/>
    </location>
</feature>
<gene>
    <name evidence="10" type="ORF">AFUS01_LOCUS11078</name>
</gene>
<feature type="domain" description="C2H2-type" evidence="9">
    <location>
        <begin position="437"/>
        <end position="464"/>
    </location>
</feature>
<evidence type="ECO:0000313" key="11">
    <source>
        <dbReference type="Proteomes" id="UP000708208"/>
    </source>
</evidence>
<feature type="domain" description="C2H2-type" evidence="9">
    <location>
        <begin position="612"/>
        <end position="640"/>
    </location>
</feature>
<dbReference type="Proteomes" id="UP000708208">
    <property type="component" value="Unassembled WGS sequence"/>
</dbReference>
<evidence type="ECO:0000259" key="9">
    <source>
        <dbReference type="PROSITE" id="PS50157"/>
    </source>
</evidence>